<evidence type="ECO:0000256" key="1">
    <source>
        <dbReference type="SAM" id="Phobius"/>
    </source>
</evidence>
<evidence type="ECO:0000313" key="3">
    <source>
        <dbReference type="Proteomes" id="UP000614047"/>
    </source>
</evidence>
<keyword evidence="1" id="KW-0472">Membrane</keyword>
<protein>
    <submittedName>
        <fullName evidence="2">Uncharacterized protein</fullName>
    </submittedName>
</protein>
<dbReference type="RefSeq" id="WP_197009036.1">
    <property type="nucleotide sequence ID" value="NZ_BAABES010000014.1"/>
</dbReference>
<feature type="transmembrane region" description="Helical" evidence="1">
    <location>
        <begin position="29"/>
        <end position="50"/>
    </location>
</feature>
<accession>A0A931DBR7</accession>
<reference evidence="2" key="1">
    <citation type="submission" date="2020-11" db="EMBL/GenBank/DDBJ databases">
        <title>Sequencing the genomes of 1000 actinobacteria strains.</title>
        <authorList>
            <person name="Klenk H.-P."/>
        </authorList>
    </citation>
    <scope>NUCLEOTIDE SEQUENCE</scope>
    <source>
        <strain evidence="2">DSM 43175</strain>
    </source>
</reference>
<dbReference type="EMBL" id="JADOUA010000001">
    <property type="protein sequence ID" value="MBG6085974.1"/>
    <property type="molecule type" value="Genomic_DNA"/>
</dbReference>
<name>A0A931DBR7_9ACTN</name>
<keyword evidence="1" id="KW-0812">Transmembrane</keyword>
<sequence length="60" mass="6060">MFVLTALGAYATAVTLIASATALVSWRLLLAPAVAGAIVVSLVLCTMLAGSARRCLSGPR</sequence>
<dbReference type="AlphaFoldDB" id="A0A931DBR7"/>
<dbReference type="Proteomes" id="UP000614047">
    <property type="component" value="Unassembled WGS sequence"/>
</dbReference>
<comment type="caution">
    <text evidence="2">The sequence shown here is derived from an EMBL/GenBank/DDBJ whole genome shotgun (WGS) entry which is preliminary data.</text>
</comment>
<evidence type="ECO:0000313" key="2">
    <source>
        <dbReference type="EMBL" id="MBG6085974.1"/>
    </source>
</evidence>
<proteinExistence type="predicted"/>
<organism evidence="2 3">
    <name type="scientific">Actinomadura viridis</name>
    <dbReference type="NCBI Taxonomy" id="58110"/>
    <lineage>
        <taxon>Bacteria</taxon>
        <taxon>Bacillati</taxon>
        <taxon>Actinomycetota</taxon>
        <taxon>Actinomycetes</taxon>
        <taxon>Streptosporangiales</taxon>
        <taxon>Thermomonosporaceae</taxon>
        <taxon>Actinomadura</taxon>
    </lineage>
</organism>
<keyword evidence="3" id="KW-1185">Reference proteome</keyword>
<keyword evidence="1" id="KW-1133">Transmembrane helix</keyword>
<gene>
    <name evidence="2" type="ORF">IW256_000087</name>
</gene>